<evidence type="ECO:0000256" key="1">
    <source>
        <dbReference type="ARBA" id="ARBA00004459"/>
    </source>
</evidence>
<evidence type="ECO:0000313" key="10">
    <source>
        <dbReference type="Proteomes" id="UP000058114"/>
    </source>
</evidence>
<keyword evidence="3" id="KW-0472">Membrane</keyword>
<evidence type="ECO:0000256" key="5">
    <source>
        <dbReference type="ARBA" id="ARBA00023288"/>
    </source>
</evidence>
<gene>
    <name evidence="8" type="primary">slyB</name>
    <name evidence="9" type="ORF">LA374_00970</name>
    <name evidence="8" type="ORF">WL1483_387</name>
</gene>
<evidence type="ECO:0000313" key="9">
    <source>
        <dbReference type="EMBL" id="MBZ6064792.1"/>
    </source>
</evidence>
<accession>A0A0S2SDK6</accession>
<name>A0A0S2SDK6_9GAMM</name>
<sequence length="157" mass="15769">MLNTSKKLALLAMITASLAGCANSDIYSGDVYTADRAKQVQTVTYGTIQAVRPVKIQADDSSLLGTIGGAVVGGLLGSTVGGGTGRDIAAAGGAIAGAAAGKAINDKVNQVDGVELEIRKDNGEVIAVVQKADAKFQPGAKVRMSQGNGRVNVAVIN</sequence>
<dbReference type="AlphaFoldDB" id="A0A0S2SDK6"/>
<dbReference type="PATRIC" id="fig|652.5.peg.312"/>
<keyword evidence="11" id="KW-1185">Reference proteome</keyword>
<keyword evidence="5 8" id="KW-0449">Lipoprotein</keyword>
<organism evidence="8 10">
    <name type="scientific">Aeromonas schubertii</name>
    <dbReference type="NCBI Taxonomy" id="652"/>
    <lineage>
        <taxon>Bacteria</taxon>
        <taxon>Pseudomonadati</taxon>
        <taxon>Pseudomonadota</taxon>
        <taxon>Gammaproteobacteria</taxon>
        <taxon>Aeromonadales</taxon>
        <taxon>Aeromonadaceae</taxon>
        <taxon>Aeromonas</taxon>
    </lineage>
</organism>
<dbReference type="Pfam" id="PF05433">
    <property type="entry name" value="Rick_17kDa_Anti"/>
    <property type="match status" value="1"/>
</dbReference>
<dbReference type="STRING" id="652.WL1483_387"/>
<dbReference type="Proteomes" id="UP000774958">
    <property type="component" value="Unassembled WGS sequence"/>
</dbReference>
<evidence type="ECO:0000256" key="6">
    <source>
        <dbReference type="SAM" id="SignalP"/>
    </source>
</evidence>
<reference evidence="10" key="1">
    <citation type="submission" date="2015-10" db="EMBL/GenBank/DDBJ databases">
        <title>Complete Genome Sequence of Aeromonas schubertii strain WL1483.</title>
        <authorList>
            <person name="Liu L."/>
        </authorList>
    </citation>
    <scope>NUCLEOTIDE SEQUENCE [LARGE SCALE GENOMIC DNA]</scope>
    <source>
        <strain evidence="10">WL1483</strain>
    </source>
</reference>
<dbReference type="GO" id="GO:0009279">
    <property type="term" value="C:cell outer membrane"/>
    <property type="evidence" value="ECO:0007669"/>
    <property type="project" value="UniProtKB-SubCell"/>
</dbReference>
<proteinExistence type="predicted"/>
<evidence type="ECO:0000313" key="11">
    <source>
        <dbReference type="Proteomes" id="UP000774958"/>
    </source>
</evidence>
<dbReference type="Proteomes" id="UP000058114">
    <property type="component" value="Chromosome"/>
</dbReference>
<feature type="domain" description="Glycine zipper 2TM" evidence="7">
    <location>
        <begin position="64"/>
        <end position="104"/>
    </location>
</feature>
<dbReference type="InterPro" id="IPR051407">
    <property type="entry name" value="Bact_OM_lipoprot/Surf_antigen"/>
</dbReference>
<dbReference type="KEGG" id="asr:WL1483_387"/>
<dbReference type="EMBL" id="JAIRBT010000001">
    <property type="protein sequence ID" value="MBZ6064792.1"/>
    <property type="molecule type" value="Genomic_DNA"/>
</dbReference>
<evidence type="ECO:0000256" key="3">
    <source>
        <dbReference type="ARBA" id="ARBA00023136"/>
    </source>
</evidence>
<dbReference type="OrthoDB" id="5298161at2"/>
<evidence type="ECO:0000259" key="7">
    <source>
        <dbReference type="Pfam" id="PF05433"/>
    </source>
</evidence>
<reference evidence="8 10" key="2">
    <citation type="journal article" date="2016" name="Genome Announc.">
        <title>Complete Genome Sequence of the Highly Virulent Aeromonas schubertii Strain WL1483, Isolated from Diseased Snakehead Fish (Channa argus) in China.</title>
        <authorList>
            <person name="Liu L."/>
            <person name="Li N."/>
            <person name="Zhang D."/>
            <person name="Fu X."/>
            <person name="Shi C."/>
            <person name="Lin Q."/>
            <person name="Hao G."/>
        </authorList>
    </citation>
    <scope>NUCLEOTIDE SEQUENCE [LARGE SCALE GENOMIC DNA]</scope>
    <source>
        <strain evidence="8 10">WL1483</strain>
    </source>
</reference>
<feature type="chain" id="PRO_5015044371" evidence="6">
    <location>
        <begin position="23"/>
        <end position="157"/>
    </location>
</feature>
<protein>
    <submittedName>
        <fullName evidence="9">Glycine zipper 2TM domain-containing protein</fullName>
    </submittedName>
    <submittedName>
        <fullName evidence="8">Peptidoglycan-associated outer membrane lipoprotein</fullName>
    </submittedName>
</protein>
<dbReference type="PANTHER" id="PTHR35603:SF1">
    <property type="entry name" value="OUTER MEMBRANE LIPOPROTEIN SLYB"/>
    <property type="match status" value="1"/>
</dbReference>
<feature type="signal peptide" evidence="6">
    <location>
        <begin position="1"/>
        <end position="22"/>
    </location>
</feature>
<keyword evidence="4" id="KW-0564">Palmitate</keyword>
<dbReference type="RefSeq" id="WP_050665708.1">
    <property type="nucleotide sequence ID" value="NZ_CDDB01000033.1"/>
</dbReference>
<dbReference type="InterPro" id="IPR008816">
    <property type="entry name" value="Gly_zipper_2TM_dom"/>
</dbReference>
<comment type="subcellular location">
    <subcellularLocation>
        <location evidence="1">Cell outer membrane</location>
        <topology evidence="1">Lipid-anchor</topology>
    </subcellularLocation>
</comment>
<dbReference type="PANTHER" id="PTHR35603">
    <property type="match status" value="1"/>
</dbReference>
<dbReference type="PROSITE" id="PS51257">
    <property type="entry name" value="PROKAR_LIPOPROTEIN"/>
    <property type="match status" value="1"/>
</dbReference>
<dbReference type="EMBL" id="CP013067">
    <property type="protein sequence ID" value="ALP39806.1"/>
    <property type="molecule type" value="Genomic_DNA"/>
</dbReference>
<keyword evidence="2 6" id="KW-0732">Signal</keyword>
<evidence type="ECO:0000256" key="4">
    <source>
        <dbReference type="ARBA" id="ARBA00023139"/>
    </source>
</evidence>
<evidence type="ECO:0000313" key="8">
    <source>
        <dbReference type="EMBL" id="ALP39806.1"/>
    </source>
</evidence>
<evidence type="ECO:0000256" key="2">
    <source>
        <dbReference type="ARBA" id="ARBA00022729"/>
    </source>
</evidence>
<reference evidence="9 11" key="3">
    <citation type="submission" date="2021-09" db="EMBL/GenBank/DDBJ databases">
        <title>Aeromonas schubertii isolated from Asian sea bass.</title>
        <authorList>
            <person name="Pinpimai K."/>
        </authorList>
    </citation>
    <scope>NUCLEOTIDE SEQUENCE [LARGE SCALE GENOMIC DNA]</scope>
    <source>
        <strain evidence="9 11">CHULA2021a</strain>
    </source>
</reference>